<evidence type="ECO:0000256" key="1">
    <source>
        <dbReference type="SAM" id="MobiDB-lite"/>
    </source>
</evidence>
<feature type="compositionally biased region" description="Polar residues" evidence="1">
    <location>
        <begin position="209"/>
        <end position="220"/>
    </location>
</feature>
<accession>A0A978UTT8</accession>
<feature type="compositionally biased region" description="Basic and acidic residues" evidence="1">
    <location>
        <begin position="67"/>
        <end position="78"/>
    </location>
</feature>
<comment type="caution">
    <text evidence="2">The sequence shown here is derived from an EMBL/GenBank/DDBJ whole genome shotgun (WGS) entry which is preliminary data.</text>
</comment>
<evidence type="ECO:0000313" key="2">
    <source>
        <dbReference type="EMBL" id="KAH7518288.1"/>
    </source>
</evidence>
<feature type="region of interest" description="Disordered" evidence="1">
    <location>
        <begin position="209"/>
        <end position="228"/>
    </location>
</feature>
<dbReference type="AlphaFoldDB" id="A0A978UTT8"/>
<dbReference type="Proteomes" id="UP000813462">
    <property type="component" value="Unassembled WGS sequence"/>
</dbReference>
<organism evidence="2 3">
    <name type="scientific">Ziziphus jujuba var. spinosa</name>
    <dbReference type="NCBI Taxonomy" id="714518"/>
    <lineage>
        <taxon>Eukaryota</taxon>
        <taxon>Viridiplantae</taxon>
        <taxon>Streptophyta</taxon>
        <taxon>Embryophyta</taxon>
        <taxon>Tracheophyta</taxon>
        <taxon>Spermatophyta</taxon>
        <taxon>Magnoliopsida</taxon>
        <taxon>eudicotyledons</taxon>
        <taxon>Gunneridae</taxon>
        <taxon>Pentapetalae</taxon>
        <taxon>rosids</taxon>
        <taxon>fabids</taxon>
        <taxon>Rosales</taxon>
        <taxon>Rhamnaceae</taxon>
        <taxon>Paliureae</taxon>
        <taxon>Ziziphus</taxon>
    </lineage>
</organism>
<proteinExistence type="predicted"/>
<gene>
    <name evidence="2" type="ORF">FEM48_Zijuj09G0155600</name>
</gene>
<protein>
    <submittedName>
        <fullName evidence="2">Uncharacterized protein</fullName>
    </submittedName>
</protein>
<sequence length="228" mass="26002">MEDINSSGLVRIPKLNLVADEPSVRLISQCSLVGKVISNKIISRNKVQMITRDGEDGDETRAQGSKNESDRPERSELTHHQVRVDVEDKLAQYDNPSKVRHMVENGYVIEGHQPLLNTDLFSKAFEFQNPTFFSKRYRFRSRVKGKEKLQGRPKDYKMILDYKRKAYRIGPKVSKTEKGVYIKGNMEHPIGEVHRDELESLDVINKSPSSLAVASPSETEGTCKEKKL</sequence>
<evidence type="ECO:0000313" key="3">
    <source>
        <dbReference type="Proteomes" id="UP000813462"/>
    </source>
</evidence>
<reference evidence="2" key="1">
    <citation type="journal article" date="2021" name="Front. Plant Sci.">
        <title>Chromosome-Scale Genome Assembly for Chinese Sour Jujube and Insights Into Its Genome Evolution and Domestication Signature.</title>
        <authorList>
            <person name="Shen L.-Y."/>
            <person name="Luo H."/>
            <person name="Wang X.-L."/>
            <person name="Wang X.-M."/>
            <person name="Qiu X.-J."/>
            <person name="Liu H."/>
            <person name="Zhou S.-S."/>
            <person name="Jia K.-H."/>
            <person name="Nie S."/>
            <person name="Bao Y.-T."/>
            <person name="Zhang R.-G."/>
            <person name="Yun Q.-Z."/>
            <person name="Chai Y.-H."/>
            <person name="Lu J.-Y."/>
            <person name="Li Y."/>
            <person name="Zhao S.-W."/>
            <person name="Mao J.-F."/>
            <person name="Jia S.-G."/>
            <person name="Mao Y.-M."/>
        </authorList>
    </citation>
    <scope>NUCLEOTIDE SEQUENCE</scope>
    <source>
        <strain evidence="2">AT0</strain>
        <tissue evidence="2">Leaf</tissue>
    </source>
</reference>
<dbReference type="EMBL" id="JAEACU010000009">
    <property type="protein sequence ID" value="KAH7518288.1"/>
    <property type="molecule type" value="Genomic_DNA"/>
</dbReference>
<feature type="region of interest" description="Disordered" evidence="1">
    <location>
        <begin position="52"/>
        <end position="78"/>
    </location>
</feature>
<name>A0A978UTT8_ZIZJJ</name>